<keyword evidence="3" id="KW-0687">Ribonucleoprotein</keyword>
<evidence type="ECO:0000256" key="1">
    <source>
        <dbReference type="SAM" id="MobiDB-lite"/>
    </source>
</evidence>
<dbReference type="PANTHER" id="PTHR31900:SF34">
    <property type="entry name" value="EMB|CAB62440.1-RELATED"/>
    <property type="match status" value="1"/>
</dbReference>
<sequence length="342" mass="40207">METLRLKMKLLMRRLKMLKRLLKKLCWNKKIDKHVYQDMLMKVKGNVYKTKSVLMESMHKSSRERKFARSEKRLTQVPEREKAAPAPQQEEDLYVKRHIEDNVKNFKVKVSSLKFLVYEYDKNKNIEDIRGSLVIDSPALNKIIVYDNSRDSCTIENTPHLDKASIIVMCYPGAKFMFSSLIFFDVILNIATVKCCTTINFSQLVECRIQPFDFDWLEPLMVLVQNSPKLKLLLIDQSIGIIENLPLSWNRPSYVPKCLLTHLEIFEWKEYGGRSEEKELIRYILANSRCLKRVSLSMKSTCDLEDKEKMMDELKSMPRISNSSQLTDTLLILNYRYIARIN</sequence>
<dbReference type="InterPro" id="IPR006566">
    <property type="entry name" value="FBD"/>
</dbReference>
<dbReference type="InterPro" id="IPR050232">
    <property type="entry name" value="FBL13/AtMIF1-like"/>
</dbReference>
<organism evidence="3 4">
    <name type="scientific">Arabidopsis thaliana x Arabidopsis arenosa</name>
    <dbReference type="NCBI Taxonomy" id="1240361"/>
    <lineage>
        <taxon>Eukaryota</taxon>
        <taxon>Viridiplantae</taxon>
        <taxon>Streptophyta</taxon>
        <taxon>Embryophyta</taxon>
        <taxon>Tracheophyta</taxon>
        <taxon>Spermatophyta</taxon>
        <taxon>Magnoliopsida</taxon>
        <taxon>eudicotyledons</taxon>
        <taxon>Gunneridae</taxon>
        <taxon>Pentapetalae</taxon>
        <taxon>rosids</taxon>
        <taxon>malvids</taxon>
        <taxon>Brassicales</taxon>
        <taxon>Brassicaceae</taxon>
        <taxon>Camelineae</taxon>
        <taxon>Arabidopsis</taxon>
    </lineage>
</organism>
<evidence type="ECO:0000313" key="4">
    <source>
        <dbReference type="Proteomes" id="UP000694240"/>
    </source>
</evidence>
<dbReference type="GO" id="GO:0005840">
    <property type="term" value="C:ribosome"/>
    <property type="evidence" value="ECO:0007669"/>
    <property type="project" value="UniProtKB-KW"/>
</dbReference>
<evidence type="ECO:0000259" key="2">
    <source>
        <dbReference type="SMART" id="SM00579"/>
    </source>
</evidence>
<feature type="region of interest" description="Disordered" evidence="1">
    <location>
        <begin position="59"/>
        <end position="88"/>
    </location>
</feature>
<dbReference type="EMBL" id="JAEFBK010000012">
    <property type="protein sequence ID" value="KAG7542703.1"/>
    <property type="molecule type" value="Genomic_DNA"/>
</dbReference>
<keyword evidence="4" id="KW-1185">Reference proteome</keyword>
<feature type="compositionally biased region" description="Basic and acidic residues" evidence="1">
    <location>
        <begin position="59"/>
        <end position="83"/>
    </location>
</feature>
<dbReference type="SMART" id="SM00579">
    <property type="entry name" value="FBD"/>
    <property type="match status" value="1"/>
</dbReference>
<dbReference type="AlphaFoldDB" id="A0A8T1YB03"/>
<dbReference type="InterPro" id="IPR057260">
    <property type="entry name" value="Ribosomal_L19e_C"/>
</dbReference>
<dbReference type="Proteomes" id="UP000694240">
    <property type="component" value="Chromosome 12"/>
</dbReference>
<keyword evidence="3" id="KW-0689">Ribosomal protein</keyword>
<gene>
    <name evidence="3" type="ORF">ISN45_Aa07g026610</name>
</gene>
<feature type="domain" description="FBD" evidence="2">
    <location>
        <begin position="257"/>
        <end position="329"/>
    </location>
</feature>
<dbReference type="PANTHER" id="PTHR31900">
    <property type="entry name" value="F-BOX/RNI SUPERFAMILY PROTEIN-RELATED"/>
    <property type="match status" value="1"/>
</dbReference>
<name>A0A8T1YB03_9BRAS</name>
<dbReference type="Pfam" id="PF08387">
    <property type="entry name" value="FBD"/>
    <property type="match status" value="1"/>
</dbReference>
<protein>
    <submittedName>
        <fullName evidence="3">Ribosomal protein L19/L19e</fullName>
    </submittedName>
</protein>
<evidence type="ECO:0000313" key="3">
    <source>
        <dbReference type="EMBL" id="KAG7542703.1"/>
    </source>
</evidence>
<reference evidence="3 4" key="1">
    <citation type="submission" date="2020-12" db="EMBL/GenBank/DDBJ databases">
        <title>Concerted genomic and epigenomic changes stabilize Arabidopsis allopolyploids.</title>
        <authorList>
            <person name="Chen Z."/>
        </authorList>
    </citation>
    <scope>NUCLEOTIDE SEQUENCE [LARGE SCALE GENOMIC DNA]</scope>
    <source>
        <strain evidence="3">Allo738</strain>
        <tissue evidence="3">Leaf</tissue>
    </source>
</reference>
<proteinExistence type="predicted"/>
<accession>A0A8T1YB03</accession>
<dbReference type="Pfam" id="PF25476">
    <property type="entry name" value="Ribosomal_L19e_C"/>
    <property type="match status" value="1"/>
</dbReference>
<comment type="caution">
    <text evidence="3">The sequence shown here is derived from an EMBL/GenBank/DDBJ whole genome shotgun (WGS) entry which is preliminary data.</text>
</comment>